<dbReference type="EMBL" id="JBHTAS010000001">
    <property type="protein sequence ID" value="MFC7139144.1"/>
    <property type="molecule type" value="Genomic_DNA"/>
</dbReference>
<name>A0ABD5XZU6_9EURY</name>
<dbReference type="Proteomes" id="UP001596432">
    <property type="component" value="Unassembled WGS sequence"/>
</dbReference>
<evidence type="ECO:0000313" key="2">
    <source>
        <dbReference type="Proteomes" id="UP001596432"/>
    </source>
</evidence>
<keyword evidence="2" id="KW-1185">Reference proteome</keyword>
<evidence type="ECO:0008006" key="3">
    <source>
        <dbReference type="Google" id="ProtNLM"/>
    </source>
</evidence>
<dbReference type="AlphaFoldDB" id="A0ABD5XZU6"/>
<dbReference type="GeneID" id="78819395"/>
<protein>
    <recommendedName>
        <fullName evidence="3">Zinc-ribbon domain-containing protein</fullName>
    </recommendedName>
</protein>
<organism evidence="1 2">
    <name type="scientific">Halosimplex aquaticum</name>
    <dbReference type="NCBI Taxonomy" id="3026162"/>
    <lineage>
        <taxon>Archaea</taxon>
        <taxon>Methanobacteriati</taxon>
        <taxon>Methanobacteriota</taxon>
        <taxon>Stenosarchaea group</taxon>
        <taxon>Halobacteria</taxon>
        <taxon>Halobacteriales</taxon>
        <taxon>Haloarculaceae</taxon>
        <taxon>Halosimplex</taxon>
    </lineage>
</organism>
<proteinExistence type="predicted"/>
<comment type="caution">
    <text evidence="1">The sequence shown here is derived from an EMBL/GenBank/DDBJ whole genome shotgun (WGS) entry which is preliminary data.</text>
</comment>
<gene>
    <name evidence="1" type="ORF">ACFQMA_04740</name>
</gene>
<sequence>MEWRCEWCGKPHETEDPPCDNCGHGSFERAVVRVNAPDSGGDRPPVWTCTECGREHQKHAPPCSRCGNARLEKRQPDYSDVESVGDTGWLDVLDRSHVAGVAVGVAILAVFGLGTIGVIDLPGTGPPEPPEAPGSGERAAGLSLSVTEEEYLAAFNERRSRAGLTPASRGEALQSMATYYNKGRVAAAYGNASDPSFETLERFDPSCRGSNQVFVDPRDTPFGAVGTANLTMFPNETAFATALLPAETVAVGESETRPTLWERDSVDAVGVDVHVAPEQHVYVTVVAC</sequence>
<dbReference type="RefSeq" id="WP_274324742.1">
    <property type="nucleotide sequence ID" value="NZ_CP118158.1"/>
</dbReference>
<evidence type="ECO:0000313" key="1">
    <source>
        <dbReference type="EMBL" id="MFC7139144.1"/>
    </source>
</evidence>
<accession>A0ABD5XZU6</accession>
<reference evidence="1 2" key="1">
    <citation type="journal article" date="2019" name="Int. J. Syst. Evol. Microbiol.">
        <title>The Global Catalogue of Microorganisms (GCM) 10K type strain sequencing project: providing services to taxonomists for standard genome sequencing and annotation.</title>
        <authorList>
            <consortium name="The Broad Institute Genomics Platform"/>
            <consortium name="The Broad Institute Genome Sequencing Center for Infectious Disease"/>
            <person name="Wu L."/>
            <person name="Ma J."/>
        </authorList>
    </citation>
    <scope>NUCLEOTIDE SEQUENCE [LARGE SCALE GENOMIC DNA]</scope>
    <source>
        <strain evidence="1 2">XZYJT29</strain>
    </source>
</reference>